<proteinExistence type="inferred from homology"/>
<evidence type="ECO:0000313" key="9">
    <source>
        <dbReference type="Proteomes" id="UP000520770"/>
    </source>
</evidence>
<evidence type="ECO:0000256" key="3">
    <source>
        <dbReference type="ARBA" id="ARBA00022840"/>
    </source>
</evidence>
<evidence type="ECO:0000256" key="2">
    <source>
        <dbReference type="ARBA" id="ARBA00022741"/>
    </source>
</evidence>
<evidence type="ECO:0000256" key="5">
    <source>
        <dbReference type="RuleBase" id="RU361279"/>
    </source>
</evidence>
<dbReference type="SUPFAM" id="SSF100950">
    <property type="entry name" value="NagB/RpiA/CoA transferase-like"/>
    <property type="match status" value="1"/>
</dbReference>
<dbReference type="GO" id="GO:0046872">
    <property type="term" value="F:metal ion binding"/>
    <property type="evidence" value="ECO:0007669"/>
    <property type="project" value="UniProtKB-KW"/>
</dbReference>
<evidence type="ECO:0000313" key="10">
    <source>
        <dbReference type="Proteomes" id="UP000524535"/>
    </source>
</evidence>
<dbReference type="Proteomes" id="UP000576087">
    <property type="component" value="Unassembled WGS sequence"/>
</dbReference>
<dbReference type="EMBL" id="JACIGY010000001">
    <property type="protein sequence ID" value="MBB4410793.1"/>
    <property type="molecule type" value="Genomic_DNA"/>
</dbReference>
<organism evidence="7 10">
    <name type="scientific">Aliirhizobium cellulosilyticum</name>
    <dbReference type="NCBI Taxonomy" id="393664"/>
    <lineage>
        <taxon>Bacteria</taxon>
        <taxon>Pseudomonadati</taxon>
        <taxon>Pseudomonadota</taxon>
        <taxon>Alphaproteobacteria</taxon>
        <taxon>Hyphomicrobiales</taxon>
        <taxon>Rhizobiaceae</taxon>
        <taxon>Aliirhizobium</taxon>
    </lineage>
</organism>
<feature type="binding site" evidence="4">
    <location>
        <position position="53"/>
    </location>
    <ligand>
        <name>substrate</name>
    </ligand>
</feature>
<gene>
    <name evidence="7" type="ORF">GGE31_001264</name>
    <name evidence="6" type="ORF">GGE33_000521</name>
    <name evidence="8" type="ORF">GGE35_001263</name>
</gene>
<comment type="catalytic activity">
    <reaction evidence="5">
        <text>(6S)-5-formyl-5,6,7,8-tetrahydrofolate + ATP = (6R)-5,10-methenyltetrahydrofolate + ADP + phosphate</text>
        <dbReference type="Rhea" id="RHEA:10488"/>
        <dbReference type="ChEBI" id="CHEBI:30616"/>
        <dbReference type="ChEBI" id="CHEBI:43474"/>
        <dbReference type="ChEBI" id="CHEBI:57455"/>
        <dbReference type="ChEBI" id="CHEBI:57457"/>
        <dbReference type="ChEBI" id="CHEBI:456216"/>
        <dbReference type="EC" id="6.3.3.2"/>
    </reaction>
</comment>
<dbReference type="GO" id="GO:0009396">
    <property type="term" value="P:folic acid-containing compound biosynthetic process"/>
    <property type="evidence" value="ECO:0007669"/>
    <property type="project" value="TreeGrafter"/>
</dbReference>
<evidence type="ECO:0000313" key="7">
    <source>
        <dbReference type="EMBL" id="MBB4410793.1"/>
    </source>
</evidence>
<dbReference type="InterPro" id="IPR037171">
    <property type="entry name" value="NagB/RpiA_transferase-like"/>
</dbReference>
<evidence type="ECO:0000256" key="4">
    <source>
        <dbReference type="PIRSR" id="PIRSR006806-1"/>
    </source>
</evidence>
<keyword evidence="5" id="KW-0479">Metal-binding</keyword>
<feature type="binding site" evidence="4">
    <location>
        <begin position="7"/>
        <end position="11"/>
    </location>
    <ligand>
        <name>ATP</name>
        <dbReference type="ChEBI" id="CHEBI:30616"/>
    </ligand>
</feature>
<protein>
    <recommendedName>
        <fullName evidence="5">5-formyltetrahydrofolate cyclo-ligase</fullName>
        <ecNumber evidence="5">6.3.3.2</ecNumber>
    </recommendedName>
</protein>
<dbReference type="AlphaFoldDB" id="A0A7W6TC95"/>
<dbReference type="GO" id="GO:0030272">
    <property type="term" value="F:5-formyltetrahydrofolate cyclo-ligase activity"/>
    <property type="evidence" value="ECO:0007669"/>
    <property type="project" value="UniProtKB-EC"/>
</dbReference>
<dbReference type="Gene3D" id="3.40.50.10420">
    <property type="entry name" value="NagB/RpiA/CoA transferase-like"/>
    <property type="match status" value="1"/>
</dbReference>
<dbReference type="Proteomes" id="UP000520770">
    <property type="component" value="Unassembled WGS sequence"/>
</dbReference>
<dbReference type="Pfam" id="PF01812">
    <property type="entry name" value="5-FTHF_cyc-lig"/>
    <property type="match status" value="1"/>
</dbReference>
<dbReference type="EMBL" id="JACIGW010000001">
    <property type="protein sequence ID" value="MBB4346813.1"/>
    <property type="molecule type" value="Genomic_DNA"/>
</dbReference>
<comment type="cofactor">
    <cofactor evidence="5">
        <name>Mg(2+)</name>
        <dbReference type="ChEBI" id="CHEBI:18420"/>
    </cofactor>
</comment>
<dbReference type="PANTHER" id="PTHR23407:SF1">
    <property type="entry name" value="5-FORMYLTETRAHYDROFOLATE CYCLO-LIGASE"/>
    <property type="match status" value="1"/>
</dbReference>
<dbReference type="GO" id="GO:0005524">
    <property type="term" value="F:ATP binding"/>
    <property type="evidence" value="ECO:0007669"/>
    <property type="project" value="UniProtKB-KW"/>
</dbReference>
<keyword evidence="10" id="KW-1185">Reference proteome</keyword>
<name>A0A7W6TC95_9HYPH</name>
<keyword evidence="3 4" id="KW-0067">ATP-binding</keyword>
<evidence type="ECO:0000313" key="8">
    <source>
        <dbReference type="EMBL" id="MBB4445481.1"/>
    </source>
</evidence>
<evidence type="ECO:0000313" key="6">
    <source>
        <dbReference type="EMBL" id="MBB4346813.1"/>
    </source>
</evidence>
<evidence type="ECO:0000256" key="1">
    <source>
        <dbReference type="ARBA" id="ARBA00010638"/>
    </source>
</evidence>
<reference evidence="9 10" key="1">
    <citation type="submission" date="2020-08" db="EMBL/GenBank/DDBJ databases">
        <title>Genomic Encyclopedia of Type Strains, Phase IV (KMG-V): Genome sequencing to study the core and pangenomes of soil and plant-associated prokaryotes.</title>
        <authorList>
            <person name="Whitman W."/>
        </authorList>
    </citation>
    <scope>NUCLEOTIDE SEQUENCE [LARGE SCALE GENOMIC DNA]</scope>
    <source>
        <strain evidence="7 10">SEMIA 444</strain>
        <strain evidence="6 9">SEMIA 448</strain>
        <strain evidence="8 11">SEMIA 452</strain>
    </source>
</reference>
<comment type="caution">
    <text evidence="7">The sequence shown here is derived from an EMBL/GenBank/DDBJ whole genome shotgun (WGS) entry which is preliminary data.</text>
</comment>
<dbReference type="EC" id="6.3.3.2" evidence="5"/>
<comment type="similarity">
    <text evidence="1 5">Belongs to the 5-formyltetrahydrofolate cyclo-ligase family.</text>
</comment>
<dbReference type="NCBIfam" id="TIGR02727">
    <property type="entry name" value="MTHFS_bact"/>
    <property type="match status" value="1"/>
</dbReference>
<feature type="binding site" evidence="4">
    <location>
        <position position="58"/>
    </location>
    <ligand>
        <name>substrate</name>
    </ligand>
</feature>
<keyword evidence="7" id="KW-0436">Ligase</keyword>
<keyword evidence="2 4" id="KW-0547">Nucleotide-binding</keyword>
<accession>A0A7W6TC95</accession>
<dbReference type="RefSeq" id="WP_183821125.1">
    <property type="nucleotide sequence ID" value="NZ_JACIGW010000001.1"/>
</dbReference>
<dbReference type="PIRSF" id="PIRSF006806">
    <property type="entry name" value="FTHF_cligase"/>
    <property type="match status" value="1"/>
</dbReference>
<dbReference type="InterPro" id="IPR002698">
    <property type="entry name" value="FTHF_cligase"/>
</dbReference>
<dbReference type="Proteomes" id="UP000524535">
    <property type="component" value="Unassembled WGS sequence"/>
</dbReference>
<sequence>MAGQSIKASLRAERLAARDALSAAERVEKSLSLASHGMAAIDLNDGTLVSGFLPIRSEVDVRPLMDLLRQRGARICVPVVLDKEIIVFRELTPGAELVAGVFGTVGPGLDAAELDPEIMLVPLAAFDRRGHRIGYGGGYYDRAIYRLQQKGCNPRLIGIAFDCQEVASVPEEPHDIRLHGILTESGFRDLSDEAIVKIG</sequence>
<dbReference type="EMBL" id="JACIHM010000001">
    <property type="protein sequence ID" value="MBB4445481.1"/>
    <property type="molecule type" value="Genomic_DNA"/>
</dbReference>
<feature type="binding site" evidence="4">
    <location>
        <begin position="132"/>
        <end position="140"/>
    </location>
    <ligand>
        <name>ATP</name>
        <dbReference type="ChEBI" id="CHEBI:30616"/>
    </ligand>
</feature>
<dbReference type="InterPro" id="IPR024185">
    <property type="entry name" value="FTHF_cligase-like_sf"/>
</dbReference>
<keyword evidence="5" id="KW-0460">Magnesium</keyword>
<evidence type="ECO:0000313" key="11">
    <source>
        <dbReference type="Proteomes" id="UP000576087"/>
    </source>
</evidence>
<dbReference type="PANTHER" id="PTHR23407">
    <property type="entry name" value="ATPASE INHIBITOR/5-FORMYLTETRAHYDROFOLATE CYCLO-LIGASE"/>
    <property type="match status" value="1"/>
</dbReference>
<dbReference type="GO" id="GO:0035999">
    <property type="term" value="P:tetrahydrofolate interconversion"/>
    <property type="evidence" value="ECO:0007669"/>
    <property type="project" value="TreeGrafter"/>
</dbReference>